<dbReference type="Gramene" id="OE9A121500T1">
    <property type="protein sequence ID" value="OE9A121500C1"/>
    <property type="gene ID" value="OE9A121500"/>
</dbReference>
<organism evidence="2 3">
    <name type="scientific">Olea europaea subsp. europaea</name>
    <dbReference type="NCBI Taxonomy" id="158383"/>
    <lineage>
        <taxon>Eukaryota</taxon>
        <taxon>Viridiplantae</taxon>
        <taxon>Streptophyta</taxon>
        <taxon>Embryophyta</taxon>
        <taxon>Tracheophyta</taxon>
        <taxon>Spermatophyta</taxon>
        <taxon>Magnoliopsida</taxon>
        <taxon>eudicotyledons</taxon>
        <taxon>Gunneridae</taxon>
        <taxon>Pentapetalae</taxon>
        <taxon>asterids</taxon>
        <taxon>lamiids</taxon>
        <taxon>Lamiales</taxon>
        <taxon>Oleaceae</taxon>
        <taxon>Oleeae</taxon>
        <taxon>Olea</taxon>
    </lineage>
</organism>
<accession>A0A8S0R618</accession>
<dbReference type="AlphaFoldDB" id="A0A8S0R618"/>
<comment type="caution">
    <text evidence="2">The sequence shown here is derived from an EMBL/GenBank/DDBJ whole genome shotgun (WGS) entry which is preliminary data.</text>
</comment>
<name>A0A8S0R618_OLEEU</name>
<evidence type="ECO:0000313" key="2">
    <source>
        <dbReference type="EMBL" id="CAA2974726.1"/>
    </source>
</evidence>
<protein>
    <submittedName>
        <fullName evidence="2">Uncharacterized protein</fullName>
    </submittedName>
</protein>
<dbReference type="Proteomes" id="UP000594638">
    <property type="component" value="Unassembled WGS sequence"/>
</dbReference>
<feature type="region of interest" description="Disordered" evidence="1">
    <location>
        <begin position="36"/>
        <end position="74"/>
    </location>
</feature>
<proteinExistence type="predicted"/>
<feature type="compositionally biased region" description="Polar residues" evidence="1">
    <location>
        <begin position="58"/>
        <end position="73"/>
    </location>
</feature>
<evidence type="ECO:0000313" key="3">
    <source>
        <dbReference type="Proteomes" id="UP000594638"/>
    </source>
</evidence>
<evidence type="ECO:0000256" key="1">
    <source>
        <dbReference type="SAM" id="MobiDB-lite"/>
    </source>
</evidence>
<reference evidence="2 3" key="1">
    <citation type="submission" date="2019-12" db="EMBL/GenBank/DDBJ databases">
        <authorList>
            <person name="Alioto T."/>
            <person name="Alioto T."/>
            <person name="Gomez Garrido J."/>
        </authorList>
    </citation>
    <scope>NUCLEOTIDE SEQUENCE [LARGE SCALE GENOMIC DNA]</scope>
</reference>
<keyword evidence="3" id="KW-1185">Reference proteome</keyword>
<sequence length="110" mass="12323">MTCSICGLHGHYKRYHDKKDVPNNNWFEGEIEPVEFPSSRDVTPTGKLAPIRRRKASSSHASTIVGNTTQSMDSRVEVQENVTLEDTAVDFQQLNESESSQLRAARVEAC</sequence>
<gene>
    <name evidence="2" type="ORF">OLEA9_A121500</name>
</gene>
<dbReference type="EMBL" id="CACTIH010002193">
    <property type="protein sequence ID" value="CAA2974726.1"/>
    <property type="molecule type" value="Genomic_DNA"/>
</dbReference>